<dbReference type="GeneID" id="63788159"/>
<evidence type="ECO:0000313" key="2">
    <source>
        <dbReference type="Proteomes" id="UP000193685"/>
    </source>
</evidence>
<keyword evidence="2" id="KW-1185">Reference proteome</keyword>
<accession>A0A1Y2F0N5</accession>
<evidence type="ECO:0000313" key="1">
    <source>
        <dbReference type="EMBL" id="ORY77403.1"/>
    </source>
</evidence>
<reference evidence="1 2" key="1">
    <citation type="submission" date="2016-07" db="EMBL/GenBank/DDBJ databases">
        <title>Pervasive Adenine N6-methylation of Active Genes in Fungi.</title>
        <authorList>
            <consortium name="DOE Joint Genome Institute"/>
            <person name="Mondo S.J."/>
            <person name="Dannebaum R.O."/>
            <person name="Kuo R.C."/>
            <person name="Labutti K."/>
            <person name="Haridas S."/>
            <person name="Kuo A."/>
            <person name="Salamov A."/>
            <person name="Ahrendt S.R."/>
            <person name="Lipzen A."/>
            <person name="Sullivan W."/>
            <person name="Andreopoulos W.B."/>
            <person name="Clum A."/>
            <person name="Lindquist E."/>
            <person name="Daum C."/>
            <person name="Ramamoorthy G.K."/>
            <person name="Gryganskyi A."/>
            <person name="Culley D."/>
            <person name="Magnuson J.K."/>
            <person name="James T.Y."/>
            <person name="O'Malley M.A."/>
            <person name="Stajich J.E."/>
            <person name="Spatafora J.W."/>
            <person name="Visel A."/>
            <person name="Grigoriev I.V."/>
        </authorList>
    </citation>
    <scope>NUCLEOTIDE SEQUENCE [LARGE SCALE GENOMIC DNA]</scope>
    <source>
        <strain evidence="1 2">12-1054</strain>
    </source>
</reference>
<protein>
    <recommendedName>
        <fullName evidence="3">Adhesin domain-containing protein</fullName>
    </recommendedName>
</protein>
<dbReference type="EMBL" id="MCFI01000020">
    <property type="protein sequence ID" value="ORY77403.1"/>
    <property type="molecule type" value="Genomic_DNA"/>
</dbReference>
<gene>
    <name evidence="1" type="ORF">BCR37DRAFT_395017</name>
</gene>
<comment type="caution">
    <text evidence="1">The sequence shown here is derived from an EMBL/GenBank/DDBJ whole genome shotgun (WGS) entry which is preliminary data.</text>
</comment>
<dbReference type="AlphaFoldDB" id="A0A1Y2F0N5"/>
<dbReference type="RefSeq" id="XP_040723024.1">
    <property type="nucleotide sequence ID" value="XM_040871560.1"/>
</dbReference>
<sequence length="345" mass="38364">MALQDVMTRYRLSALCMTLCVLFFGSRYLFSSTTIPLTAKQQRCSNLPHTWRGYNDRLRPDLSREIKIEHVDHATVKVDHQIQVLLARAPIEEFDIEVNVQTSHEVGSDDFSITFENSVMRIYTLLGPDSELARAPKHCVAMQIILLIPPSRPLPKLSLVFPDADVALLESAWGSLPELDIALERGDIIAEAGQRLHAGRIKLSTLEGNIRGKLMITEQMDVFAQTGHVDVQVGYSPFDVGANLNVRVQTGSLRVDVEDLLYRPLYGNYMIAQGPLTLAYPNSYNGYLSLQAADGAVDIRGKGLEPSEESGPGMKPAYWEGRHGPGHQTTIARITERGSLRVDMH</sequence>
<organism evidence="1 2">
    <name type="scientific">Protomyces lactucae-debilis</name>
    <dbReference type="NCBI Taxonomy" id="2754530"/>
    <lineage>
        <taxon>Eukaryota</taxon>
        <taxon>Fungi</taxon>
        <taxon>Dikarya</taxon>
        <taxon>Ascomycota</taxon>
        <taxon>Taphrinomycotina</taxon>
        <taxon>Taphrinomycetes</taxon>
        <taxon>Taphrinales</taxon>
        <taxon>Protomycetaceae</taxon>
        <taxon>Protomyces</taxon>
    </lineage>
</organism>
<proteinExistence type="predicted"/>
<name>A0A1Y2F0N5_PROLT</name>
<dbReference type="Proteomes" id="UP000193685">
    <property type="component" value="Unassembled WGS sequence"/>
</dbReference>
<dbReference type="OrthoDB" id="10565294at2759"/>
<evidence type="ECO:0008006" key="3">
    <source>
        <dbReference type="Google" id="ProtNLM"/>
    </source>
</evidence>